<dbReference type="SUPFAM" id="SSF75138">
    <property type="entry name" value="HprK N-terminal domain-like"/>
    <property type="match status" value="1"/>
</dbReference>
<feature type="domain" description="DRTGG" evidence="11">
    <location>
        <begin position="209"/>
        <end position="318"/>
    </location>
</feature>
<dbReference type="Proteomes" id="UP000644020">
    <property type="component" value="Unassembled WGS sequence"/>
</dbReference>
<dbReference type="InterPro" id="IPR050500">
    <property type="entry name" value="Phos_Acetyltrans/Butyryltrans"/>
</dbReference>
<dbReference type="EC" id="2.3.1.8" evidence="3 9"/>
<evidence type="ECO:0000256" key="8">
    <source>
        <dbReference type="ARBA" id="ARBA00049955"/>
    </source>
</evidence>
<name>A0A918SW13_9ACTN</name>
<dbReference type="SUPFAM" id="SSF52540">
    <property type="entry name" value="P-loop containing nucleoside triphosphate hydrolases"/>
    <property type="match status" value="1"/>
</dbReference>
<dbReference type="InterPro" id="IPR027417">
    <property type="entry name" value="P-loop_NTPase"/>
</dbReference>
<dbReference type="InterPro" id="IPR042112">
    <property type="entry name" value="P_AcTrfase_dom2"/>
</dbReference>
<keyword evidence="9" id="KW-0963">Cytoplasm</keyword>
<keyword evidence="6 9" id="KW-0012">Acyltransferase</keyword>
<dbReference type="PANTHER" id="PTHR43356">
    <property type="entry name" value="PHOSPHATE ACETYLTRANSFERASE"/>
    <property type="match status" value="1"/>
</dbReference>
<dbReference type="EMBL" id="BMUL01000003">
    <property type="protein sequence ID" value="GHA74241.1"/>
    <property type="molecule type" value="Genomic_DNA"/>
</dbReference>
<dbReference type="InterPro" id="IPR002505">
    <property type="entry name" value="PTA_PTB"/>
</dbReference>
<comment type="pathway">
    <text evidence="2 9">Metabolic intermediate biosynthesis; acetyl-CoA biosynthesis; acetyl-CoA from acetate: step 2/2.</text>
</comment>
<sequence>MTRSVYVTGIDRGDGRQVVELGVMELLTRQVDRVGVFRPLVHDGPDRLFDLLRSRYRLTQDPSTVYGMDYHEASALQAEQGTGELLSRLVDRFHAVAREYEVVLVLGTDFSATQLPDELALNARLANEFGASVIPVVGGKGQSAESVRSEARNAFRAYDGLGCDVLAMVVNRVAAEDREAIADRLAARLPVPCYVLPDEPALAAPTVAQITHALGARIVLGDDAGLARDALDFVFGGAMLPTFLKALTPGCLVVTPGDRADLVVGALAAHSAGTPPIAGVLLTLDERPGPEILALASRLAPGTPVISVAGNSFPTAGELFALEGKLNAATPRKAETALGLFERHVDTADLLKRISVAPSGRVTPMMFEHELLEQARADRRRVVLPEGAEERVLRAADVLIRRDVCDLTLLGDVEAIRKKAADLSVDLRGTRLIDPRTSELRDSFAEKYAALRAHKGVTVELAYDVVADVNYFGTLMVEEGLADGMVSGSVHSTAATIRPAFEIIKTETAARSASGRVAAGDGRTKPDASIVSSVFFMCLADKVLVYGDCAVNPDPDAEQLADIAVQSAATAARFGVEPRIAMLSYSTGTSGSGADVDKVREATKLVRAAHPELRIEGPIQYDAAVEPSVAATKLPDSEVAGRATVLIFPDLNTGNNTYKAVQRSAGAVAVGPVLQGLRKPVNDLSRGALVSDIVNTVAITAIQSQVPAGAADAQEPTA</sequence>
<dbReference type="Pfam" id="PF07085">
    <property type="entry name" value="DRTGG"/>
    <property type="match status" value="1"/>
</dbReference>
<dbReference type="Gene3D" id="3.40.50.10950">
    <property type="match status" value="2"/>
</dbReference>
<dbReference type="Gene3D" id="3.40.50.10750">
    <property type="entry name" value="Isocitrate/Isopropylmalate dehydrogenase-like"/>
    <property type="match status" value="1"/>
</dbReference>
<dbReference type="PANTHER" id="PTHR43356:SF3">
    <property type="entry name" value="PHOSPHATE ACETYLTRANSFERASE"/>
    <property type="match status" value="1"/>
</dbReference>
<evidence type="ECO:0000256" key="3">
    <source>
        <dbReference type="ARBA" id="ARBA00012707"/>
    </source>
</evidence>
<dbReference type="Pfam" id="PF13500">
    <property type="entry name" value="AAA_26"/>
    <property type="match status" value="1"/>
</dbReference>
<gene>
    <name evidence="12" type="primary">pta</name>
    <name evidence="12" type="ORF">GCM10010305_16190</name>
</gene>
<keyword evidence="13" id="KW-1185">Reference proteome</keyword>
<protein>
    <recommendedName>
        <fullName evidence="4 9">Phosphate acetyltransferase</fullName>
        <ecNumber evidence="3 9">2.3.1.8</ecNumber>
    </recommendedName>
    <alternativeName>
        <fullName evidence="7 9">Phosphotransacetylase</fullName>
    </alternativeName>
</protein>
<dbReference type="GO" id="GO:0008959">
    <property type="term" value="F:phosphate acetyltransferase activity"/>
    <property type="evidence" value="ECO:0007669"/>
    <property type="project" value="UniProtKB-EC"/>
</dbReference>
<comment type="catalytic activity">
    <reaction evidence="1 9">
        <text>acetyl-CoA + phosphate = acetyl phosphate + CoA</text>
        <dbReference type="Rhea" id="RHEA:19521"/>
        <dbReference type="ChEBI" id="CHEBI:22191"/>
        <dbReference type="ChEBI" id="CHEBI:43474"/>
        <dbReference type="ChEBI" id="CHEBI:57287"/>
        <dbReference type="ChEBI" id="CHEBI:57288"/>
        <dbReference type="EC" id="2.3.1.8"/>
    </reaction>
</comment>
<dbReference type="InterPro" id="IPR016475">
    <property type="entry name" value="P-Actrans_bac"/>
</dbReference>
<evidence type="ECO:0000313" key="13">
    <source>
        <dbReference type="Proteomes" id="UP000644020"/>
    </source>
</evidence>
<comment type="caution">
    <text evidence="12">The sequence shown here is derived from an EMBL/GenBank/DDBJ whole genome shotgun (WGS) entry which is preliminary data.</text>
</comment>
<evidence type="ECO:0000256" key="7">
    <source>
        <dbReference type="ARBA" id="ARBA00031108"/>
    </source>
</evidence>
<dbReference type="Gene3D" id="3.40.50.300">
    <property type="entry name" value="P-loop containing nucleotide triphosphate hydrolases"/>
    <property type="match status" value="1"/>
</dbReference>
<dbReference type="InterPro" id="IPR010766">
    <property type="entry name" value="DRTGG"/>
</dbReference>
<dbReference type="CDD" id="cd03109">
    <property type="entry name" value="DTBS"/>
    <property type="match status" value="1"/>
</dbReference>
<comment type="function">
    <text evidence="8 9">Involved in acetate metabolism.</text>
</comment>
<dbReference type="PIRSF" id="PIRSF006107">
    <property type="entry name" value="PhpActrans_proteobac"/>
    <property type="match status" value="1"/>
</dbReference>
<dbReference type="InterPro" id="IPR028979">
    <property type="entry name" value="Ser_kin/Pase_Hpr-like_N_sf"/>
</dbReference>
<evidence type="ECO:0000256" key="5">
    <source>
        <dbReference type="ARBA" id="ARBA00022679"/>
    </source>
</evidence>
<dbReference type="SUPFAM" id="SSF53659">
    <property type="entry name" value="Isocitrate/Isopropylmalate dehydrogenase-like"/>
    <property type="match status" value="1"/>
</dbReference>
<dbReference type="RefSeq" id="WP_189975864.1">
    <property type="nucleotide sequence ID" value="NZ_BMUL01000003.1"/>
</dbReference>
<comment type="domain">
    <text evidence="9">The N-terminal region seems to be important for proper quaternary structure. The C-terminal region contains the substrate-binding site.</text>
</comment>
<dbReference type="FunFam" id="3.40.50.10750:FF:000001">
    <property type="entry name" value="Phosphate acetyltransferase"/>
    <property type="match status" value="1"/>
</dbReference>
<evidence type="ECO:0000259" key="11">
    <source>
        <dbReference type="Pfam" id="PF07085"/>
    </source>
</evidence>
<comment type="similarity">
    <text evidence="9">In the C-terminal section; belongs to the phosphate acetyltransferase and butyryltransferase family.</text>
</comment>
<evidence type="ECO:0000256" key="4">
    <source>
        <dbReference type="ARBA" id="ARBA00021528"/>
    </source>
</evidence>
<proteinExistence type="inferred from homology"/>
<reference evidence="12" key="2">
    <citation type="submission" date="2020-09" db="EMBL/GenBank/DDBJ databases">
        <authorList>
            <person name="Sun Q."/>
            <person name="Ohkuma M."/>
        </authorList>
    </citation>
    <scope>NUCLEOTIDE SEQUENCE</scope>
    <source>
        <strain evidence="12">JCM 4518</strain>
    </source>
</reference>
<reference evidence="12" key="1">
    <citation type="journal article" date="2014" name="Int. J. Syst. Evol. Microbiol.">
        <title>Complete genome sequence of Corynebacterium casei LMG S-19264T (=DSM 44701T), isolated from a smear-ripened cheese.</title>
        <authorList>
            <consortium name="US DOE Joint Genome Institute (JGI-PGF)"/>
            <person name="Walter F."/>
            <person name="Albersmeier A."/>
            <person name="Kalinowski J."/>
            <person name="Ruckert C."/>
        </authorList>
    </citation>
    <scope>NUCLEOTIDE SEQUENCE</scope>
    <source>
        <strain evidence="12">JCM 4518</strain>
    </source>
</reference>
<dbReference type="NCBIfam" id="NF004167">
    <property type="entry name" value="PRK05632.1"/>
    <property type="match status" value="1"/>
</dbReference>
<evidence type="ECO:0000259" key="10">
    <source>
        <dbReference type="Pfam" id="PF01515"/>
    </source>
</evidence>
<comment type="similarity">
    <text evidence="9">In the N-terminal section; belongs to the CobB/CobQ family.</text>
</comment>
<feature type="domain" description="Phosphate acetyl/butaryl transferase" evidence="10">
    <location>
        <begin position="524"/>
        <end position="701"/>
    </location>
</feature>
<accession>A0A918SW13</accession>
<dbReference type="InterPro" id="IPR042113">
    <property type="entry name" value="P_AcTrfase_dom1"/>
</dbReference>
<evidence type="ECO:0000256" key="6">
    <source>
        <dbReference type="ARBA" id="ARBA00023315"/>
    </source>
</evidence>
<dbReference type="Gene3D" id="3.40.1390.20">
    <property type="entry name" value="HprK N-terminal domain-like"/>
    <property type="match status" value="1"/>
</dbReference>
<evidence type="ECO:0000256" key="9">
    <source>
        <dbReference type="PIRNR" id="PIRNR006107"/>
    </source>
</evidence>
<dbReference type="Pfam" id="PF01515">
    <property type="entry name" value="PTA_PTB"/>
    <property type="match status" value="2"/>
</dbReference>
<organism evidence="12 13">
    <name type="scientific">Streptomyces termitum</name>
    <dbReference type="NCBI Taxonomy" id="67368"/>
    <lineage>
        <taxon>Bacteria</taxon>
        <taxon>Bacillati</taxon>
        <taxon>Actinomycetota</taxon>
        <taxon>Actinomycetes</taxon>
        <taxon>Kitasatosporales</taxon>
        <taxon>Streptomycetaceae</taxon>
        <taxon>Streptomyces</taxon>
    </lineage>
</organism>
<feature type="domain" description="Phosphate acetyl/butaryl transferase" evidence="10">
    <location>
        <begin position="366"/>
        <end position="515"/>
    </location>
</feature>
<keyword evidence="5 9" id="KW-0808">Transferase</keyword>
<dbReference type="GO" id="GO:0005737">
    <property type="term" value="C:cytoplasm"/>
    <property type="evidence" value="ECO:0007669"/>
    <property type="project" value="UniProtKB-SubCell"/>
</dbReference>
<evidence type="ECO:0000256" key="1">
    <source>
        <dbReference type="ARBA" id="ARBA00000705"/>
    </source>
</evidence>
<dbReference type="AlphaFoldDB" id="A0A918SW13"/>
<evidence type="ECO:0000256" key="2">
    <source>
        <dbReference type="ARBA" id="ARBA00004989"/>
    </source>
</evidence>
<evidence type="ECO:0000313" key="12">
    <source>
        <dbReference type="EMBL" id="GHA74241.1"/>
    </source>
</evidence>
<comment type="subcellular location">
    <subcellularLocation>
        <location evidence="9">Cytoplasm</location>
    </subcellularLocation>
</comment>